<comment type="caution">
    <text evidence="2">The sequence shown here is derived from an EMBL/GenBank/DDBJ whole genome shotgun (WGS) entry which is preliminary data.</text>
</comment>
<evidence type="ECO:0000313" key="3">
    <source>
        <dbReference type="Proteomes" id="UP000299102"/>
    </source>
</evidence>
<accession>A0A4C2A6P1</accession>
<sequence length="363" mass="39392">MCVASRASSGGPHRKGGPGQCHRCQLYGHAAANCNANPRCVKCLVPHWTRDCPLTRDSEEKPSCVNCGQNHTANYRGCPKAPKFVPKHRPNFKRPSTTPSAPPRNLQNFPALAVKKSAPMGAISRAAPSAPSAPFSNPWGKNQQPQPPRAATRGPQGETAQRTPPAFASAGPSSFGDDIQTVMSVLRAVSSSEIAEFASQLRACRNVEEKLLVLVRWTPQTEKYYPSFNANGLSNNILELTNVYVGVRCRHRANPGNFLKPIGLEPALSQATYKLRTDRTHASRGFVKMGPPDGGRPNPTCKITDWKRVSTLEKIDTRPLTAYLTFARQTKSTRHRCSYQPHQDSGRDASGGSGILGSSEVSA</sequence>
<dbReference type="OrthoDB" id="8123891at2759"/>
<protein>
    <submittedName>
        <fullName evidence="2">Nucleic-acid-binding protein from transposon X-element</fullName>
    </submittedName>
</protein>
<dbReference type="AlphaFoldDB" id="A0A4C2A6P1"/>
<feature type="region of interest" description="Disordered" evidence="1">
    <location>
        <begin position="334"/>
        <end position="363"/>
    </location>
</feature>
<dbReference type="EMBL" id="BGZK01002636">
    <property type="protein sequence ID" value="GBP95472.1"/>
    <property type="molecule type" value="Genomic_DNA"/>
</dbReference>
<feature type="region of interest" description="Disordered" evidence="1">
    <location>
        <begin position="124"/>
        <end position="174"/>
    </location>
</feature>
<proteinExistence type="predicted"/>
<keyword evidence="3" id="KW-1185">Reference proteome</keyword>
<feature type="compositionally biased region" description="Low complexity" evidence="1">
    <location>
        <begin position="124"/>
        <end position="138"/>
    </location>
</feature>
<dbReference type="PANTHER" id="PTHR33273:SF2">
    <property type="entry name" value="ENDONUCLEASE_EXONUCLEASE_PHOSPHATASE DOMAIN-CONTAINING PROTEIN"/>
    <property type="match status" value="1"/>
</dbReference>
<name>A0A4C2A6P1_EUMVA</name>
<evidence type="ECO:0000256" key="1">
    <source>
        <dbReference type="SAM" id="MobiDB-lite"/>
    </source>
</evidence>
<gene>
    <name evidence="2" type="primary">ORF1</name>
    <name evidence="2" type="ORF">EVAR_62823_1</name>
</gene>
<organism evidence="2 3">
    <name type="scientific">Eumeta variegata</name>
    <name type="common">Bagworm moth</name>
    <name type="synonym">Eumeta japonica</name>
    <dbReference type="NCBI Taxonomy" id="151549"/>
    <lineage>
        <taxon>Eukaryota</taxon>
        <taxon>Metazoa</taxon>
        <taxon>Ecdysozoa</taxon>
        <taxon>Arthropoda</taxon>
        <taxon>Hexapoda</taxon>
        <taxon>Insecta</taxon>
        <taxon>Pterygota</taxon>
        <taxon>Neoptera</taxon>
        <taxon>Endopterygota</taxon>
        <taxon>Lepidoptera</taxon>
        <taxon>Glossata</taxon>
        <taxon>Ditrysia</taxon>
        <taxon>Tineoidea</taxon>
        <taxon>Psychidae</taxon>
        <taxon>Oiketicinae</taxon>
        <taxon>Eumeta</taxon>
    </lineage>
</organism>
<dbReference type="Proteomes" id="UP000299102">
    <property type="component" value="Unassembled WGS sequence"/>
</dbReference>
<reference evidence="2 3" key="1">
    <citation type="journal article" date="2019" name="Commun. Biol.">
        <title>The bagworm genome reveals a unique fibroin gene that provides high tensile strength.</title>
        <authorList>
            <person name="Kono N."/>
            <person name="Nakamura H."/>
            <person name="Ohtoshi R."/>
            <person name="Tomita M."/>
            <person name="Numata K."/>
            <person name="Arakawa K."/>
        </authorList>
    </citation>
    <scope>NUCLEOTIDE SEQUENCE [LARGE SCALE GENOMIC DNA]</scope>
</reference>
<evidence type="ECO:0000313" key="2">
    <source>
        <dbReference type="EMBL" id="GBP95472.1"/>
    </source>
</evidence>
<feature type="region of interest" description="Disordered" evidence="1">
    <location>
        <begin position="85"/>
        <end position="107"/>
    </location>
</feature>
<dbReference type="PANTHER" id="PTHR33273">
    <property type="entry name" value="DOMAIN-CONTAINING PROTEIN, PUTATIVE-RELATED"/>
    <property type="match status" value="1"/>
</dbReference>